<name>A0A383F574_9ZZZZ</name>
<proteinExistence type="predicted"/>
<dbReference type="EMBL" id="UINC01231483">
    <property type="protein sequence ID" value="SVE64034.1"/>
    <property type="molecule type" value="Genomic_DNA"/>
</dbReference>
<gene>
    <name evidence="1" type="ORF">METZ01_LOCUS516888</name>
</gene>
<sequence length="35" mass="3734">PSPKPGIRFRSAALPYPISSQPFTLDPSANIPPVD</sequence>
<evidence type="ECO:0000313" key="1">
    <source>
        <dbReference type="EMBL" id="SVE64034.1"/>
    </source>
</evidence>
<feature type="non-terminal residue" evidence="1">
    <location>
        <position position="1"/>
    </location>
</feature>
<protein>
    <submittedName>
        <fullName evidence="1">Uncharacterized protein</fullName>
    </submittedName>
</protein>
<feature type="non-terminal residue" evidence="1">
    <location>
        <position position="35"/>
    </location>
</feature>
<organism evidence="1">
    <name type="scientific">marine metagenome</name>
    <dbReference type="NCBI Taxonomy" id="408172"/>
    <lineage>
        <taxon>unclassified sequences</taxon>
        <taxon>metagenomes</taxon>
        <taxon>ecological metagenomes</taxon>
    </lineage>
</organism>
<reference evidence="1" key="1">
    <citation type="submission" date="2018-05" db="EMBL/GenBank/DDBJ databases">
        <authorList>
            <person name="Lanie J.A."/>
            <person name="Ng W.-L."/>
            <person name="Kazmierczak K.M."/>
            <person name="Andrzejewski T.M."/>
            <person name="Davidsen T.M."/>
            <person name="Wayne K.J."/>
            <person name="Tettelin H."/>
            <person name="Glass J.I."/>
            <person name="Rusch D."/>
            <person name="Podicherti R."/>
            <person name="Tsui H.-C.T."/>
            <person name="Winkler M.E."/>
        </authorList>
    </citation>
    <scope>NUCLEOTIDE SEQUENCE</scope>
</reference>
<dbReference type="AlphaFoldDB" id="A0A383F574"/>
<accession>A0A383F574</accession>